<dbReference type="HOGENOM" id="CLU_2725814_0_0_1"/>
<reference evidence="2" key="3">
    <citation type="submission" date="2015-04" db="UniProtKB">
        <authorList>
            <consortium name="EnsemblPlants"/>
        </authorList>
    </citation>
    <scope>IDENTIFICATION</scope>
</reference>
<feature type="region of interest" description="Disordered" evidence="1">
    <location>
        <begin position="31"/>
        <end position="72"/>
    </location>
</feature>
<sequence length="72" mass="8094">MATPINLNTTNVNDILDLEIGMGNTTIRHTAIQEDDDEAMSPHITKRTIKKSPQPDTTQSDLRRRLLPSSHK</sequence>
<evidence type="ECO:0000313" key="3">
    <source>
        <dbReference type="Proteomes" id="UP000032180"/>
    </source>
</evidence>
<reference evidence="2 3" key="1">
    <citation type="submission" date="2012-08" db="EMBL/GenBank/DDBJ databases">
        <title>Oryza genome evolution.</title>
        <authorList>
            <person name="Wing R.A."/>
        </authorList>
    </citation>
    <scope>NUCLEOTIDE SEQUENCE</scope>
</reference>
<accession>A0A0D9XUX3</accession>
<evidence type="ECO:0000256" key="1">
    <source>
        <dbReference type="SAM" id="MobiDB-lite"/>
    </source>
</evidence>
<organism evidence="2 3">
    <name type="scientific">Leersia perrieri</name>
    <dbReference type="NCBI Taxonomy" id="77586"/>
    <lineage>
        <taxon>Eukaryota</taxon>
        <taxon>Viridiplantae</taxon>
        <taxon>Streptophyta</taxon>
        <taxon>Embryophyta</taxon>
        <taxon>Tracheophyta</taxon>
        <taxon>Spermatophyta</taxon>
        <taxon>Magnoliopsida</taxon>
        <taxon>Liliopsida</taxon>
        <taxon>Poales</taxon>
        <taxon>Poaceae</taxon>
        <taxon>BOP clade</taxon>
        <taxon>Oryzoideae</taxon>
        <taxon>Oryzeae</taxon>
        <taxon>Oryzinae</taxon>
        <taxon>Leersia</taxon>
    </lineage>
</organism>
<dbReference type="Gramene" id="LPERR11G18210.1">
    <property type="protein sequence ID" value="LPERR11G18210.1"/>
    <property type="gene ID" value="LPERR11G18210"/>
</dbReference>
<keyword evidence="3" id="KW-1185">Reference proteome</keyword>
<dbReference type="EnsemblPlants" id="LPERR11G18210.1">
    <property type="protein sequence ID" value="LPERR11G18210.1"/>
    <property type="gene ID" value="LPERR11G18210"/>
</dbReference>
<evidence type="ECO:0000313" key="2">
    <source>
        <dbReference type="EnsemblPlants" id="LPERR11G18210.1"/>
    </source>
</evidence>
<proteinExistence type="predicted"/>
<dbReference type="AlphaFoldDB" id="A0A0D9XUX3"/>
<name>A0A0D9XUX3_9ORYZ</name>
<reference evidence="3" key="2">
    <citation type="submission" date="2013-12" db="EMBL/GenBank/DDBJ databases">
        <authorList>
            <person name="Yu Y."/>
            <person name="Lee S."/>
            <person name="de Baynast K."/>
            <person name="Wissotski M."/>
            <person name="Liu L."/>
            <person name="Talag J."/>
            <person name="Goicoechea J."/>
            <person name="Angelova A."/>
            <person name="Jetty R."/>
            <person name="Kudrna D."/>
            <person name="Golser W."/>
            <person name="Rivera L."/>
            <person name="Zhang J."/>
            <person name="Wing R."/>
        </authorList>
    </citation>
    <scope>NUCLEOTIDE SEQUENCE</scope>
</reference>
<protein>
    <submittedName>
        <fullName evidence="2">Uncharacterized protein</fullName>
    </submittedName>
</protein>
<dbReference type="Proteomes" id="UP000032180">
    <property type="component" value="Chromosome 11"/>
</dbReference>